<accession>K0WU60</accession>
<dbReference type="InterPro" id="IPR011250">
    <property type="entry name" value="OMP/PagP_B-barrel"/>
</dbReference>
<dbReference type="eggNOG" id="COG3637">
    <property type="taxonomic scope" value="Bacteria"/>
</dbReference>
<sequence>MKFMKKTVFCVALVAALFLAVPANAQFKFGPKVGMNISTLSLSGNLSDNFKANNISSFTGGLMAEFMVPVIGIGVDASLMYTRKGSELKDITSGISENKHVDYVEIPINLKYKFSLPVVGSILSPFVYAGPSFAFRVGDNFKEQFKEKSFDTAINVGLGLELFNHLQIAGQYGWGLGSAMEVKNDLPDSVMKGKSRAWTITAAYLF</sequence>
<keyword evidence="1" id="KW-0732">Signal</keyword>
<dbReference type="InterPro" id="IPR025665">
    <property type="entry name" value="Beta-barrel_OMP_2"/>
</dbReference>
<feature type="chain" id="PRO_5003840636" description="Outer membrane protein beta-barrel domain-containing protein" evidence="1">
    <location>
        <begin position="26"/>
        <end position="206"/>
    </location>
</feature>
<evidence type="ECO:0000259" key="2">
    <source>
        <dbReference type="Pfam" id="PF13568"/>
    </source>
</evidence>
<keyword evidence="4" id="KW-1185">Reference proteome</keyword>
<evidence type="ECO:0000256" key="1">
    <source>
        <dbReference type="SAM" id="SignalP"/>
    </source>
</evidence>
<dbReference type="Proteomes" id="UP000006044">
    <property type="component" value="Unassembled WGS sequence"/>
</dbReference>
<dbReference type="EMBL" id="ADLE01000015">
    <property type="protein sequence ID" value="EJZ62837.1"/>
    <property type="molecule type" value="Genomic_DNA"/>
</dbReference>
<organism evidence="3 4">
    <name type="scientific">Barnesiella intestinihominis YIT 11860</name>
    <dbReference type="NCBI Taxonomy" id="742726"/>
    <lineage>
        <taxon>Bacteria</taxon>
        <taxon>Pseudomonadati</taxon>
        <taxon>Bacteroidota</taxon>
        <taxon>Bacteroidia</taxon>
        <taxon>Bacteroidales</taxon>
        <taxon>Barnesiellaceae</taxon>
        <taxon>Barnesiella</taxon>
    </lineage>
</organism>
<name>K0WU60_9BACT</name>
<comment type="caution">
    <text evidence="3">The sequence shown here is derived from an EMBL/GenBank/DDBJ whole genome shotgun (WGS) entry which is preliminary data.</text>
</comment>
<proteinExistence type="predicted"/>
<protein>
    <recommendedName>
        <fullName evidence="2">Outer membrane protein beta-barrel domain-containing protein</fullName>
    </recommendedName>
</protein>
<reference evidence="3 4" key="1">
    <citation type="submission" date="2012-08" db="EMBL/GenBank/DDBJ databases">
        <title>The Genome Sequence of Barnesiella intestinihominis YIT 11860.</title>
        <authorList>
            <consortium name="The Broad Institute Genome Sequencing Platform"/>
            <person name="Earl A."/>
            <person name="Ward D."/>
            <person name="Feldgarden M."/>
            <person name="Gevers D."/>
            <person name="Morotomi M."/>
            <person name="Walker B."/>
            <person name="Young S.K."/>
            <person name="Zeng Q."/>
            <person name="Gargeya S."/>
            <person name="Fitzgerald M."/>
            <person name="Haas B."/>
            <person name="Abouelleil A."/>
            <person name="Alvarado L."/>
            <person name="Arachchi H.M."/>
            <person name="Berlin A.M."/>
            <person name="Chapman S.B."/>
            <person name="Goldberg J."/>
            <person name="Griggs A."/>
            <person name="Gujja S."/>
            <person name="Hansen M."/>
            <person name="Howarth C."/>
            <person name="Imamovic A."/>
            <person name="Larimer J."/>
            <person name="McCowen C."/>
            <person name="Montmayeur A."/>
            <person name="Murphy C."/>
            <person name="Neiman D."/>
            <person name="Pearson M."/>
            <person name="Priest M."/>
            <person name="Roberts A."/>
            <person name="Saif S."/>
            <person name="Shea T."/>
            <person name="Sisk P."/>
            <person name="Sykes S."/>
            <person name="Wortman J."/>
            <person name="Nusbaum C."/>
            <person name="Birren B."/>
        </authorList>
    </citation>
    <scope>NUCLEOTIDE SEQUENCE [LARGE SCALE GENOMIC DNA]</scope>
    <source>
        <strain evidence="3 4">YIT 11860</strain>
    </source>
</reference>
<dbReference type="HOGENOM" id="CLU_082049_5_2_10"/>
<evidence type="ECO:0000313" key="3">
    <source>
        <dbReference type="EMBL" id="EJZ62837.1"/>
    </source>
</evidence>
<feature type="domain" description="Outer membrane protein beta-barrel" evidence="2">
    <location>
        <begin position="26"/>
        <end position="178"/>
    </location>
</feature>
<dbReference type="AlphaFoldDB" id="K0WU60"/>
<evidence type="ECO:0000313" key="4">
    <source>
        <dbReference type="Proteomes" id="UP000006044"/>
    </source>
</evidence>
<feature type="signal peptide" evidence="1">
    <location>
        <begin position="1"/>
        <end position="25"/>
    </location>
</feature>
<dbReference type="SUPFAM" id="SSF56925">
    <property type="entry name" value="OMPA-like"/>
    <property type="match status" value="1"/>
</dbReference>
<gene>
    <name evidence="3" type="ORF">HMPREF9448_02189</name>
</gene>
<dbReference type="Pfam" id="PF13568">
    <property type="entry name" value="OMP_b-brl_2"/>
    <property type="match status" value="1"/>
</dbReference>
<dbReference type="STRING" id="742726.HMPREF9448_02189"/>